<dbReference type="InterPro" id="IPR045071">
    <property type="entry name" value="BBP-like"/>
</dbReference>
<protein>
    <submittedName>
        <fullName evidence="5">KH domain-containing protein</fullName>
    </submittedName>
</protein>
<reference evidence="5" key="2">
    <citation type="submission" date="2015-08" db="UniProtKB">
        <authorList>
            <consortium name="WormBaseParasite"/>
        </authorList>
    </citation>
    <scope>IDENTIFICATION</scope>
</reference>
<evidence type="ECO:0000313" key="5">
    <source>
        <dbReference type="WBParaSite" id="SVE_1936000.1"/>
    </source>
</evidence>
<dbReference type="GO" id="GO:0003723">
    <property type="term" value="F:RNA binding"/>
    <property type="evidence" value="ECO:0007669"/>
    <property type="project" value="UniProtKB-UniRule"/>
</dbReference>
<keyword evidence="1 2" id="KW-0694">RNA-binding</keyword>
<dbReference type="WBParaSite" id="SVE_1936000.1">
    <property type="protein sequence ID" value="SVE_1936000.1"/>
    <property type="gene ID" value="SVE_1936000"/>
</dbReference>
<sequence>MSTNISSSWLNSPTEDGTERYYKKIFKNRNSLNINENYEYNKDYRTLFNSFHDQEMEGVKKCYTTIDYEVPNIQMDEAFSLPTSYQIPIERFYKIIYTITLMANNQFGSTLNLTRTSLIQKANDIVKKISCSPINDKQALRILDIQLQEIEEVTTNMARDLGLTMISTTTIRTLKEPKETYINMRGYSKTFNEIFFEPILISDDKTLIVNRNYKCHKIGEVQVEIIKKINLKNCLNVNVIGKLIGPRGSTIKNLENSTQSKITIRGKGSMRNNILEEDLLRQGICDHLNEPLHILISVHSPSEVDCFRKLELVRKKLIFVLCQNSRGLR</sequence>
<dbReference type="AlphaFoldDB" id="A0A0K0G3Q3"/>
<dbReference type="SUPFAM" id="SSF54791">
    <property type="entry name" value="Eukaryotic type KH-domain (KH-domain type I)"/>
    <property type="match status" value="1"/>
</dbReference>
<dbReference type="Gene3D" id="3.30.1370.10">
    <property type="entry name" value="K Homology domain, type 1"/>
    <property type="match status" value="1"/>
</dbReference>
<reference evidence="4" key="1">
    <citation type="submission" date="2014-07" db="EMBL/GenBank/DDBJ databases">
        <authorList>
            <person name="Martin A.A"/>
            <person name="De Silva N."/>
        </authorList>
    </citation>
    <scope>NUCLEOTIDE SEQUENCE</scope>
</reference>
<feature type="domain" description="K Homology" evidence="3">
    <location>
        <begin position="227"/>
        <end position="318"/>
    </location>
</feature>
<dbReference type="PANTHER" id="PTHR11208">
    <property type="entry name" value="RNA-BINDING PROTEIN RELATED"/>
    <property type="match status" value="1"/>
</dbReference>
<keyword evidence="4" id="KW-1185">Reference proteome</keyword>
<dbReference type="SMART" id="SM00322">
    <property type="entry name" value="KH"/>
    <property type="match status" value="1"/>
</dbReference>
<name>A0A0K0G3Q3_STRVS</name>
<dbReference type="PROSITE" id="PS50084">
    <property type="entry name" value="KH_TYPE_1"/>
    <property type="match status" value="1"/>
</dbReference>
<organism evidence="4 5">
    <name type="scientific">Strongyloides venezuelensis</name>
    <name type="common">Threadworm</name>
    <dbReference type="NCBI Taxonomy" id="75913"/>
    <lineage>
        <taxon>Eukaryota</taxon>
        <taxon>Metazoa</taxon>
        <taxon>Ecdysozoa</taxon>
        <taxon>Nematoda</taxon>
        <taxon>Chromadorea</taxon>
        <taxon>Rhabditida</taxon>
        <taxon>Tylenchina</taxon>
        <taxon>Panagrolaimomorpha</taxon>
        <taxon>Strongyloidoidea</taxon>
        <taxon>Strongyloididae</taxon>
        <taxon>Strongyloides</taxon>
    </lineage>
</organism>
<dbReference type="Pfam" id="PF22675">
    <property type="entry name" value="KH-I_KHDC4-BBP"/>
    <property type="match status" value="1"/>
</dbReference>
<dbReference type="InterPro" id="IPR036612">
    <property type="entry name" value="KH_dom_type_1_sf"/>
</dbReference>
<evidence type="ECO:0000259" key="3">
    <source>
        <dbReference type="SMART" id="SM00322"/>
    </source>
</evidence>
<dbReference type="STRING" id="75913.A0A0K0G3Q3"/>
<evidence type="ECO:0000256" key="1">
    <source>
        <dbReference type="ARBA" id="ARBA00022884"/>
    </source>
</evidence>
<accession>A0A0K0G3Q3</accession>
<proteinExistence type="predicted"/>
<dbReference type="Proteomes" id="UP000035680">
    <property type="component" value="Unassembled WGS sequence"/>
</dbReference>
<evidence type="ECO:0000256" key="2">
    <source>
        <dbReference type="PROSITE-ProRule" id="PRU00117"/>
    </source>
</evidence>
<evidence type="ECO:0000313" key="4">
    <source>
        <dbReference type="Proteomes" id="UP000035680"/>
    </source>
</evidence>
<dbReference type="InterPro" id="IPR055256">
    <property type="entry name" value="KH_1_KHDC4/BBP-like"/>
</dbReference>
<dbReference type="InterPro" id="IPR004087">
    <property type="entry name" value="KH_dom"/>
</dbReference>